<dbReference type="EMBL" id="NPDU01000061">
    <property type="protein sequence ID" value="PJZ60454.1"/>
    <property type="molecule type" value="Genomic_DNA"/>
</dbReference>
<proteinExistence type="predicted"/>
<evidence type="ECO:0008006" key="5">
    <source>
        <dbReference type="Google" id="ProtNLM"/>
    </source>
</evidence>
<evidence type="ECO:0000313" key="3">
    <source>
        <dbReference type="Proteomes" id="UP000232149"/>
    </source>
</evidence>
<evidence type="ECO:0000313" key="4">
    <source>
        <dbReference type="Proteomes" id="UP000232188"/>
    </source>
</evidence>
<dbReference type="Proteomes" id="UP000232188">
    <property type="component" value="Unassembled WGS sequence"/>
</dbReference>
<dbReference type="RefSeq" id="WP_100784273.1">
    <property type="nucleotide sequence ID" value="NZ_NPDU01000061.1"/>
</dbReference>
<evidence type="ECO:0000313" key="2">
    <source>
        <dbReference type="EMBL" id="PJZ60454.1"/>
    </source>
</evidence>
<sequence>MTKTTTRWISEKQLISTTLSGKVKMEDVELWEKRLLESIDQIPENAVFKILVNLHGFEAANMEAHKRFRTVIPGVLSDYGWKVGYLNLFEESEKMTFRNLRGIRCIAAAHVHQDETKINSYQEKFGRENERFYTDPKIAEAWITNPNLSS</sequence>
<dbReference type="AlphaFoldDB" id="A0A2M9YT99"/>
<reference evidence="3 4" key="1">
    <citation type="submission" date="2017-07" db="EMBL/GenBank/DDBJ databases">
        <title>Leptospira spp. isolated from tropical soils.</title>
        <authorList>
            <person name="Thibeaux R."/>
            <person name="Iraola G."/>
            <person name="Ferres I."/>
            <person name="Bierque E."/>
            <person name="Girault D."/>
            <person name="Soupe-Gilbert M.-E."/>
            <person name="Picardeau M."/>
            <person name="Goarant C."/>
        </authorList>
    </citation>
    <scope>NUCLEOTIDE SEQUENCE [LARGE SCALE GENOMIC DNA]</scope>
    <source>
        <strain evidence="1 4">FH2-B-C1</strain>
        <strain evidence="2 3">FH2-B-D1</strain>
    </source>
</reference>
<name>A0A2M9YT99_9LEPT</name>
<protein>
    <recommendedName>
        <fullName evidence="5">STAS/SEC14 domain-containing protein</fullName>
    </recommendedName>
</protein>
<evidence type="ECO:0000313" key="1">
    <source>
        <dbReference type="EMBL" id="PJZ54740.1"/>
    </source>
</evidence>
<accession>A0A2M9YT99</accession>
<gene>
    <name evidence="2" type="ORF">CH376_18285</name>
    <name evidence="1" type="ORF">CH380_03220</name>
</gene>
<dbReference type="EMBL" id="NPDV01000002">
    <property type="protein sequence ID" value="PJZ54740.1"/>
    <property type="molecule type" value="Genomic_DNA"/>
</dbReference>
<dbReference type="Proteomes" id="UP000232149">
    <property type="component" value="Unassembled WGS sequence"/>
</dbReference>
<keyword evidence="3" id="KW-1185">Reference proteome</keyword>
<organism evidence="1 4">
    <name type="scientific">Leptospira adleri</name>
    <dbReference type="NCBI Taxonomy" id="2023186"/>
    <lineage>
        <taxon>Bacteria</taxon>
        <taxon>Pseudomonadati</taxon>
        <taxon>Spirochaetota</taxon>
        <taxon>Spirochaetia</taxon>
        <taxon>Leptospirales</taxon>
        <taxon>Leptospiraceae</taxon>
        <taxon>Leptospira</taxon>
    </lineage>
</organism>
<comment type="caution">
    <text evidence="1">The sequence shown here is derived from an EMBL/GenBank/DDBJ whole genome shotgun (WGS) entry which is preliminary data.</text>
</comment>